<keyword evidence="9" id="KW-0498">Mitosis</keyword>
<dbReference type="GO" id="GO:0000278">
    <property type="term" value="P:mitotic cell cycle"/>
    <property type="evidence" value="ECO:0007669"/>
    <property type="project" value="UniProtKB-ARBA"/>
</dbReference>
<dbReference type="Gene3D" id="1.10.510.10">
    <property type="entry name" value="Transferase(Phosphotransferase) domain 1"/>
    <property type="match status" value="1"/>
</dbReference>
<dbReference type="PROSITE" id="PS00108">
    <property type="entry name" value="PROTEIN_KINASE_ST"/>
    <property type="match status" value="1"/>
</dbReference>
<accession>A0A0H1BHR5</accession>
<comment type="caution">
    <text evidence="19">The sequence shown here is derived from an EMBL/GenBank/DDBJ whole genome shotgun (WGS) entry which is preliminary data.</text>
</comment>
<feature type="coiled-coil region" evidence="16">
    <location>
        <begin position="317"/>
        <end position="351"/>
    </location>
</feature>
<protein>
    <recommendedName>
        <fullName evidence="3">non-specific serine/threonine protein kinase</fullName>
        <ecNumber evidence="3">2.7.11.1</ecNumber>
    </recommendedName>
</protein>
<dbReference type="STRING" id="2060906.A0A0H1BHR5"/>
<organism evidence="19 20">
    <name type="scientific">Blastomyces silverae</name>
    <dbReference type="NCBI Taxonomy" id="2060906"/>
    <lineage>
        <taxon>Eukaryota</taxon>
        <taxon>Fungi</taxon>
        <taxon>Dikarya</taxon>
        <taxon>Ascomycota</taxon>
        <taxon>Pezizomycotina</taxon>
        <taxon>Eurotiomycetes</taxon>
        <taxon>Eurotiomycetidae</taxon>
        <taxon>Onygenales</taxon>
        <taxon>Ajellomycetaceae</taxon>
        <taxon>Blastomyces</taxon>
    </lineage>
</organism>
<dbReference type="GO" id="GO:0007059">
    <property type="term" value="P:chromosome segregation"/>
    <property type="evidence" value="ECO:0007669"/>
    <property type="project" value="TreeGrafter"/>
</dbReference>
<evidence type="ECO:0000256" key="16">
    <source>
        <dbReference type="SAM" id="Coils"/>
    </source>
</evidence>
<proteinExistence type="inferred from homology"/>
<dbReference type="GO" id="GO:0005737">
    <property type="term" value="C:cytoplasm"/>
    <property type="evidence" value="ECO:0007669"/>
    <property type="project" value="TreeGrafter"/>
</dbReference>
<comment type="subcellular location">
    <subcellularLocation>
        <location evidence="1">Nucleus</location>
    </subcellularLocation>
</comment>
<dbReference type="EC" id="2.7.11.1" evidence="3"/>
<gene>
    <name evidence="19" type="ORF">EMPG_13970</name>
</gene>
<feature type="compositionally biased region" description="Polar residues" evidence="17">
    <location>
        <begin position="426"/>
        <end position="444"/>
    </location>
</feature>
<dbReference type="PANTHER" id="PTHR43671">
    <property type="entry name" value="SERINE/THREONINE-PROTEIN KINASE NEK"/>
    <property type="match status" value="1"/>
</dbReference>
<evidence type="ECO:0000256" key="7">
    <source>
        <dbReference type="ARBA" id="ARBA00022679"/>
    </source>
</evidence>
<dbReference type="AlphaFoldDB" id="A0A0H1BHR5"/>
<keyword evidence="20" id="KW-1185">Reference proteome</keyword>
<evidence type="ECO:0000256" key="9">
    <source>
        <dbReference type="ARBA" id="ARBA00022776"/>
    </source>
</evidence>
<dbReference type="Proteomes" id="UP000053573">
    <property type="component" value="Unassembled WGS sequence"/>
</dbReference>
<comment type="catalytic activity">
    <reaction evidence="15">
        <text>L-seryl-[protein] + ATP = O-phospho-L-seryl-[protein] + ADP + H(+)</text>
        <dbReference type="Rhea" id="RHEA:17989"/>
        <dbReference type="Rhea" id="RHEA-COMP:9863"/>
        <dbReference type="Rhea" id="RHEA-COMP:11604"/>
        <dbReference type="ChEBI" id="CHEBI:15378"/>
        <dbReference type="ChEBI" id="CHEBI:29999"/>
        <dbReference type="ChEBI" id="CHEBI:30616"/>
        <dbReference type="ChEBI" id="CHEBI:83421"/>
        <dbReference type="ChEBI" id="CHEBI:456216"/>
        <dbReference type="EC" id="2.7.11.1"/>
    </reaction>
</comment>
<feature type="domain" description="Protein kinase" evidence="18">
    <location>
        <begin position="11"/>
        <end position="297"/>
    </location>
</feature>
<dbReference type="CDD" id="cd08217">
    <property type="entry name" value="STKc_Nek2"/>
    <property type="match status" value="1"/>
</dbReference>
<keyword evidence="13" id="KW-0131">Cell cycle</keyword>
<dbReference type="GO" id="GO:0004674">
    <property type="term" value="F:protein serine/threonine kinase activity"/>
    <property type="evidence" value="ECO:0007669"/>
    <property type="project" value="UniProtKB-KW"/>
</dbReference>
<dbReference type="InterPro" id="IPR000719">
    <property type="entry name" value="Prot_kinase_dom"/>
</dbReference>
<evidence type="ECO:0000256" key="1">
    <source>
        <dbReference type="ARBA" id="ARBA00004123"/>
    </source>
</evidence>
<dbReference type="SMART" id="SM00220">
    <property type="entry name" value="S_TKc"/>
    <property type="match status" value="1"/>
</dbReference>
<feature type="region of interest" description="Disordered" evidence="17">
    <location>
        <begin position="507"/>
        <end position="539"/>
    </location>
</feature>
<dbReference type="FunFam" id="1.10.510.10:FF:000697">
    <property type="entry name" value="G2-specific protein kinase nimA"/>
    <property type="match status" value="1"/>
</dbReference>
<evidence type="ECO:0000256" key="5">
    <source>
        <dbReference type="ARBA" id="ARBA00022553"/>
    </source>
</evidence>
<dbReference type="OrthoDB" id="10250725at2759"/>
<dbReference type="GO" id="GO:0044732">
    <property type="term" value="C:mitotic spindle pole body"/>
    <property type="evidence" value="ECO:0007669"/>
    <property type="project" value="TreeGrafter"/>
</dbReference>
<keyword evidence="8" id="KW-0547">Nucleotide-binding</keyword>
<keyword evidence="6" id="KW-0132">Cell division</keyword>
<dbReference type="InterPro" id="IPR008271">
    <property type="entry name" value="Ser/Thr_kinase_AS"/>
</dbReference>
<dbReference type="FunFam" id="3.30.200.20:FF:000151">
    <property type="entry name" value="G2-specific protein kinase nimA"/>
    <property type="match status" value="1"/>
</dbReference>
<evidence type="ECO:0000256" key="8">
    <source>
        <dbReference type="ARBA" id="ARBA00022741"/>
    </source>
</evidence>
<comment type="catalytic activity">
    <reaction evidence="14">
        <text>L-threonyl-[protein] + ATP = O-phospho-L-threonyl-[protein] + ADP + H(+)</text>
        <dbReference type="Rhea" id="RHEA:46608"/>
        <dbReference type="Rhea" id="RHEA-COMP:11060"/>
        <dbReference type="Rhea" id="RHEA-COMP:11605"/>
        <dbReference type="ChEBI" id="CHEBI:15378"/>
        <dbReference type="ChEBI" id="CHEBI:30013"/>
        <dbReference type="ChEBI" id="CHEBI:30616"/>
        <dbReference type="ChEBI" id="CHEBI:61977"/>
        <dbReference type="ChEBI" id="CHEBI:456216"/>
        <dbReference type="EC" id="2.7.11.1"/>
    </reaction>
</comment>
<dbReference type="GO" id="GO:0005524">
    <property type="term" value="F:ATP binding"/>
    <property type="evidence" value="ECO:0007669"/>
    <property type="project" value="UniProtKB-KW"/>
</dbReference>
<evidence type="ECO:0000313" key="19">
    <source>
        <dbReference type="EMBL" id="KLJ10663.1"/>
    </source>
</evidence>
<keyword evidence="4" id="KW-0723">Serine/threonine-protein kinase</keyword>
<evidence type="ECO:0000256" key="12">
    <source>
        <dbReference type="ARBA" id="ARBA00023242"/>
    </source>
</evidence>
<feature type="compositionally biased region" description="Basic and acidic residues" evidence="17">
    <location>
        <begin position="584"/>
        <end position="593"/>
    </location>
</feature>
<dbReference type="SUPFAM" id="SSF56112">
    <property type="entry name" value="Protein kinase-like (PK-like)"/>
    <property type="match status" value="1"/>
</dbReference>
<evidence type="ECO:0000256" key="17">
    <source>
        <dbReference type="SAM" id="MobiDB-lite"/>
    </source>
</evidence>
<evidence type="ECO:0000256" key="2">
    <source>
        <dbReference type="ARBA" id="ARBA00006692"/>
    </source>
</evidence>
<feature type="compositionally biased region" description="Polar residues" evidence="17">
    <location>
        <begin position="404"/>
        <end position="418"/>
    </location>
</feature>
<feature type="region of interest" description="Disordered" evidence="17">
    <location>
        <begin position="387"/>
        <end position="473"/>
    </location>
</feature>
<dbReference type="InterPro" id="IPR050660">
    <property type="entry name" value="NEK_Ser/Thr_kinase"/>
</dbReference>
<dbReference type="GO" id="GO:0005634">
    <property type="term" value="C:nucleus"/>
    <property type="evidence" value="ECO:0007669"/>
    <property type="project" value="UniProtKB-SubCell"/>
</dbReference>
<evidence type="ECO:0000313" key="20">
    <source>
        <dbReference type="Proteomes" id="UP000053573"/>
    </source>
</evidence>
<name>A0A0H1BHR5_9EURO</name>
<dbReference type="PROSITE" id="PS50011">
    <property type="entry name" value="PROTEIN_KINASE_DOM"/>
    <property type="match status" value="1"/>
</dbReference>
<feature type="region of interest" description="Disordered" evidence="17">
    <location>
        <begin position="654"/>
        <end position="681"/>
    </location>
</feature>
<reference evidence="20" key="1">
    <citation type="journal article" date="2015" name="PLoS Genet.">
        <title>The dynamic genome and transcriptome of the human fungal pathogen Blastomyces and close relative Emmonsia.</title>
        <authorList>
            <person name="Munoz J.F."/>
            <person name="Gauthier G.M."/>
            <person name="Desjardins C.A."/>
            <person name="Gallo J.E."/>
            <person name="Holder J."/>
            <person name="Sullivan T.D."/>
            <person name="Marty A.J."/>
            <person name="Carmen J.C."/>
            <person name="Chen Z."/>
            <person name="Ding L."/>
            <person name="Gujja S."/>
            <person name="Magrini V."/>
            <person name="Misas E."/>
            <person name="Mitreva M."/>
            <person name="Priest M."/>
            <person name="Saif S."/>
            <person name="Whiston E.A."/>
            <person name="Young S."/>
            <person name="Zeng Q."/>
            <person name="Goldman W.E."/>
            <person name="Mardis E.R."/>
            <person name="Taylor J.W."/>
            <person name="McEwen J.G."/>
            <person name="Clay O.K."/>
            <person name="Klein B.S."/>
            <person name="Cuomo C.A."/>
        </authorList>
    </citation>
    <scope>NUCLEOTIDE SEQUENCE [LARGE SCALE GENOMIC DNA]</scope>
    <source>
        <strain evidence="20">UAMH 139</strain>
    </source>
</reference>
<keyword evidence="12" id="KW-0539">Nucleus</keyword>
<evidence type="ECO:0000259" key="18">
    <source>
        <dbReference type="PROSITE" id="PS50011"/>
    </source>
</evidence>
<keyword evidence="10 19" id="KW-0418">Kinase</keyword>
<comment type="similarity">
    <text evidence="2">Belongs to the protein kinase superfamily. CAMK Ser/Thr protein kinase family.</text>
</comment>
<evidence type="ECO:0000256" key="10">
    <source>
        <dbReference type="ARBA" id="ARBA00022777"/>
    </source>
</evidence>
<evidence type="ECO:0000256" key="11">
    <source>
        <dbReference type="ARBA" id="ARBA00022840"/>
    </source>
</evidence>
<dbReference type="PANTHER" id="PTHR43671:SF13">
    <property type="entry name" value="SERINE_THREONINE-PROTEIN KINASE NEK2"/>
    <property type="match status" value="1"/>
</dbReference>
<keyword evidence="11" id="KW-0067">ATP-binding</keyword>
<feature type="region of interest" description="Disordered" evidence="17">
    <location>
        <begin position="584"/>
        <end position="629"/>
    </location>
</feature>
<evidence type="ECO:0000256" key="4">
    <source>
        <dbReference type="ARBA" id="ARBA00022527"/>
    </source>
</evidence>
<dbReference type="Gene3D" id="3.30.200.20">
    <property type="entry name" value="Phosphorylase Kinase, domain 1"/>
    <property type="match status" value="2"/>
</dbReference>
<dbReference type="EMBL" id="LDEV01001932">
    <property type="protein sequence ID" value="KLJ10663.1"/>
    <property type="molecule type" value="Genomic_DNA"/>
</dbReference>
<feature type="compositionally biased region" description="Basic and acidic residues" evidence="17">
    <location>
        <begin position="660"/>
        <end position="669"/>
    </location>
</feature>
<keyword evidence="5" id="KW-0597">Phosphoprotein</keyword>
<sequence>MAIALAEVDKYDVLERIGCGSFGVIRKVRRKADGYILCRKEINYVKMSQKEREQLTTEFNILSSLRHPNIVAYYHREHLKASQDLYLYMEYCGGGDLGMVIKNLKATGKYAEEEFVWRIFSQLVTALYRCHYGVDPPEAGSNVLGPPPNNKPSGLKGKQAQLMILHRDLKPENIFLGADQSVKLGDFGLSKQMRSHDFASTYVGTPFYMSPEICAAEKYTLHSDIWAVGCIMYELCQKEPPFNARTHIQLIQKIREGKYAPLPDMYSSELKSVVASCLRVNPDHRPDTAALLNMPVIRLMRKEKEVVDLGISLRKREESASQRLKELELNYARLEKEKATMKMEIENKVRREWEVKARLEIDRQVQMELDRLRKRFDTEVQERVAAELQKHRKSASPAFDEGETTSSAEHSCQSSIGTGNADDDFPSSTDLSELSIDSPTSESSKPLKKAGRTPFSRSKTTFESPHDIQMAEPSPMSIASLSLSPRRTAGNGNSKNIFAEGARSNPKWEPCLAYNSDDEDDIPDVPSPTRPRVRPDPIKAPVRPLLRQNTTAMMQKLSTQPSLFPSKGSGLPHLTTAASHNDLRHAAASEAKTKSPRRLTKIPSSANLAGEGGSPRRAGSKPPTFKGNAGGEEMFKAVLQRNMGGRTLVELAQARAGGRPVEDTKRNPGESRIPTTGLSPHTLVVDAMRTAERDPPATWDPERDEMPSPFLARGAKVIRNLR</sequence>
<keyword evidence="16" id="KW-0175">Coiled coil</keyword>
<dbReference type="InterPro" id="IPR011009">
    <property type="entry name" value="Kinase-like_dom_sf"/>
</dbReference>
<dbReference type="Pfam" id="PF00069">
    <property type="entry name" value="Pkinase"/>
    <property type="match status" value="2"/>
</dbReference>
<keyword evidence="7" id="KW-0808">Transferase</keyword>
<evidence type="ECO:0000256" key="6">
    <source>
        <dbReference type="ARBA" id="ARBA00022618"/>
    </source>
</evidence>
<evidence type="ECO:0000256" key="3">
    <source>
        <dbReference type="ARBA" id="ARBA00012513"/>
    </source>
</evidence>
<evidence type="ECO:0000256" key="14">
    <source>
        <dbReference type="ARBA" id="ARBA00047899"/>
    </source>
</evidence>
<dbReference type="GO" id="GO:0051301">
    <property type="term" value="P:cell division"/>
    <property type="evidence" value="ECO:0007669"/>
    <property type="project" value="UniProtKB-KW"/>
</dbReference>
<evidence type="ECO:0000256" key="13">
    <source>
        <dbReference type="ARBA" id="ARBA00023306"/>
    </source>
</evidence>
<evidence type="ECO:0000256" key="15">
    <source>
        <dbReference type="ARBA" id="ARBA00048679"/>
    </source>
</evidence>